<evidence type="ECO:0000313" key="7">
    <source>
        <dbReference type="Proteomes" id="UP000596660"/>
    </source>
</evidence>
<organism evidence="6 7">
    <name type="scientific">Chenopodium quinoa</name>
    <name type="common">Quinoa</name>
    <dbReference type="NCBI Taxonomy" id="63459"/>
    <lineage>
        <taxon>Eukaryota</taxon>
        <taxon>Viridiplantae</taxon>
        <taxon>Streptophyta</taxon>
        <taxon>Embryophyta</taxon>
        <taxon>Tracheophyta</taxon>
        <taxon>Spermatophyta</taxon>
        <taxon>Magnoliopsida</taxon>
        <taxon>eudicotyledons</taxon>
        <taxon>Gunneridae</taxon>
        <taxon>Pentapetalae</taxon>
        <taxon>Caryophyllales</taxon>
        <taxon>Chenopodiaceae</taxon>
        <taxon>Chenopodioideae</taxon>
        <taxon>Atripliceae</taxon>
        <taxon>Chenopodium</taxon>
    </lineage>
</organism>
<feature type="compositionally biased region" description="Polar residues" evidence="5">
    <location>
        <begin position="345"/>
        <end position="357"/>
    </location>
</feature>
<proteinExistence type="predicted"/>
<feature type="compositionally biased region" description="Polar residues" evidence="5">
    <location>
        <begin position="547"/>
        <end position="556"/>
    </location>
</feature>
<evidence type="ECO:0008006" key="8">
    <source>
        <dbReference type="Google" id="ProtNLM"/>
    </source>
</evidence>
<accession>A0A803MN79</accession>
<dbReference type="GO" id="GO:0005634">
    <property type="term" value="C:nucleus"/>
    <property type="evidence" value="ECO:0007669"/>
    <property type="project" value="UniProtKB-SubCell"/>
</dbReference>
<dbReference type="PANTHER" id="PTHR31250:SF38">
    <property type="entry name" value="IQ DOMAIN-CONTAINING PROTEIN IQM6"/>
    <property type="match status" value="1"/>
</dbReference>
<reference evidence="6" key="1">
    <citation type="journal article" date="2017" name="Nature">
        <title>The genome of Chenopodium quinoa.</title>
        <authorList>
            <person name="Jarvis D.E."/>
            <person name="Ho Y.S."/>
            <person name="Lightfoot D.J."/>
            <person name="Schmoeckel S.M."/>
            <person name="Li B."/>
            <person name="Borm T.J.A."/>
            <person name="Ohyanagi H."/>
            <person name="Mineta K."/>
            <person name="Michell C.T."/>
            <person name="Saber N."/>
            <person name="Kharbatia N.M."/>
            <person name="Rupper R.R."/>
            <person name="Sharp A.R."/>
            <person name="Dally N."/>
            <person name="Boughton B.A."/>
            <person name="Woo Y.H."/>
            <person name="Gao G."/>
            <person name="Schijlen E.G.W.M."/>
            <person name="Guo X."/>
            <person name="Momin A.A."/>
            <person name="Negrao S."/>
            <person name="Al-Babili S."/>
            <person name="Gehring C."/>
            <person name="Roessner U."/>
            <person name="Jung C."/>
            <person name="Murphy K."/>
            <person name="Arold S.T."/>
            <person name="Gojobori T."/>
            <person name="van der Linden C.G."/>
            <person name="van Loo E.N."/>
            <person name="Jellen E.N."/>
            <person name="Maughan P.J."/>
            <person name="Tester M."/>
        </authorList>
    </citation>
    <scope>NUCLEOTIDE SEQUENCE [LARGE SCALE GENOMIC DNA]</scope>
    <source>
        <strain evidence="6">cv. PI 614886</strain>
    </source>
</reference>
<dbReference type="AlphaFoldDB" id="A0A803MN79"/>
<keyword evidence="3" id="KW-0963">Cytoplasm</keyword>
<evidence type="ECO:0000256" key="3">
    <source>
        <dbReference type="ARBA" id="ARBA00022490"/>
    </source>
</evidence>
<sequence>MQLPFSCSMENVDEANAEQLDSKQSTYTRILHQTTPKIPSSSLTPKMRDNRSLAAVKLQKVYKSFRIRRQLADCAVLAEQKWWQVLDFAELKHSSISFFDIEKPESALSRWSRARTRAAKVGKGSSKDSKSRKLALQHWLEAIDPRHRYGHNLQFYYARWLHCDSNQPFFYWLDIGDGKEVDLTDRCSRSRLQQQCIKYLDPGEREAYEVIVENGKLIYKATQQAVDTVGVPKDTKWIFVLSTTKTLYVAQKIKGKFQHSSFLAGGATLSAGRLIVDNGILVSVWPHSGHYLPTEENFQAFMSFLKEHNVDLTCVKSTPQEEEDGVSSKTPAFRTNQFRTEEEGTSSSCLTQDDNQPRPQVFKLSEVATSAMLIKRSQLLGSKIAKLRIPSMHEVVEEEFKTPQPPPEQSPSNDGDVEENFSTDDGFETAEETLLSEHDFMCPKLNLFEVYDDPEFEERISEATILKRIQSHRRTRSYQLGEHLQFKWTTGAGPRIGCVRDYPSMLQCQVLEQVQLSPRSTRSSDATPRNKNYTPRTSSGLHKETSPSKSNLSPEP</sequence>
<feature type="region of interest" description="Disordered" evidence="5">
    <location>
        <begin position="515"/>
        <end position="556"/>
    </location>
</feature>
<dbReference type="Gramene" id="AUR62032730-RA">
    <property type="protein sequence ID" value="AUR62032730-RA:cds"/>
    <property type="gene ID" value="AUR62032730"/>
</dbReference>
<name>A0A803MN79_CHEQI</name>
<reference evidence="6" key="2">
    <citation type="submission" date="2021-03" db="UniProtKB">
        <authorList>
            <consortium name="EnsemblPlants"/>
        </authorList>
    </citation>
    <scope>IDENTIFICATION</scope>
</reference>
<feature type="compositionally biased region" description="Polar residues" evidence="5">
    <location>
        <begin position="327"/>
        <end position="338"/>
    </location>
</feature>
<feature type="region of interest" description="Disordered" evidence="5">
    <location>
        <begin position="318"/>
        <end position="357"/>
    </location>
</feature>
<dbReference type="InterPro" id="IPR044159">
    <property type="entry name" value="IQM"/>
</dbReference>
<comment type="subcellular location">
    <subcellularLocation>
        <location evidence="2">Cytoplasm</location>
    </subcellularLocation>
    <subcellularLocation>
        <location evidence="1">Nucleus</location>
    </subcellularLocation>
</comment>
<dbReference type="GO" id="GO:0005737">
    <property type="term" value="C:cytoplasm"/>
    <property type="evidence" value="ECO:0007669"/>
    <property type="project" value="UniProtKB-SubCell"/>
</dbReference>
<feature type="compositionally biased region" description="Polar residues" evidence="5">
    <location>
        <begin position="515"/>
        <end position="540"/>
    </location>
</feature>
<keyword evidence="4" id="KW-0539">Nucleus</keyword>
<dbReference type="PANTHER" id="PTHR31250">
    <property type="entry name" value="IQ DOMAIN-CONTAINING PROTEIN IQM3"/>
    <property type="match status" value="1"/>
</dbReference>
<evidence type="ECO:0000313" key="6">
    <source>
        <dbReference type="EnsemblPlants" id="AUR62032730-RA:cds"/>
    </source>
</evidence>
<dbReference type="EnsemblPlants" id="AUR62032730-RA">
    <property type="protein sequence ID" value="AUR62032730-RA:cds"/>
    <property type="gene ID" value="AUR62032730"/>
</dbReference>
<feature type="region of interest" description="Disordered" evidence="5">
    <location>
        <begin position="396"/>
        <end position="423"/>
    </location>
</feature>
<protein>
    <recommendedName>
        <fullName evidence="8">Calmodulin binding protein</fullName>
    </recommendedName>
</protein>
<keyword evidence="7" id="KW-1185">Reference proteome</keyword>
<evidence type="ECO:0000256" key="4">
    <source>
        <dbReference type="ARBA" id="ARBA00023242"/>
    </source>
</evidence>
<evidence type="ECO:0000256" key="5">
    <source>
        <dbReference type="SAM" id="MobiDB-lite"/>
    </source>
</evidence>
<dbReference type="Proteomes" id="UP000596660">
    <property type="component" value="Unplaced"/>
</dbReference>
<evidence type="ECO:0000256" key="2">
    <source>
        <dbReference type="ARBA" id="ARBA00004496"/>
    </source>
</evidence>
<dbReference type="OMA" id="LPESCKN"/>
<evidence type="ECO:0000256" key="1">
    <source>
        <dbReference type="ARBA" id="ARBA00004123"/>
    </source>
</evidence>